<keyword evidence="5" id="KW-0479">Metal-binding</keyword>
<dbReference type="PANTHER" id="PTHR34218">
    <property type="entry name" value="PEPTIDASE S45 PENICILLIN AMIDASE"/>
    <property type="match status" value="1"/>
</dbReference>
<feature type="binding site" evidence="5">
    <location>
        <position position="201"/>
    </location>
    <ligand>
        <name>Ca(2+)</name>
        <dbReference type="ChEBI" id="CHEBI:29108"/>
    </ligand>
</feature>
<dbReference type="PIRSF" id="PIRSF001227">
    <property type="entry name" value="Pen_acylase"/>
    <property type="match status" value="1"/>
</dbReference>
<reference evidence="6 7" key="1">
    <citation type="submission" date="2020-10" db="EMBL/GenBank/DDBJ databases">
        <title>Connecting structure to function with the recovery of over 1000 high-quality activated sludge metagenome-assembled genomes encoding full-length rRNA genes using long-read sequencing.</title>
        <authorList>
            <person name="Singleton C.M."/>
            <person name="Petriglieri F."/>
            <person name="Kristensen J.M."/>
            <person name="Kirkegaard R.H."/>
            <person name="Michaelsen T.Y."/>
            <person name="Andersen M.H."/>
            <person name="Karst S.M."/>
            <person name="Dueholm M.S."/>
            <person name="Nielsen P.H."/>
            <person name="Albertsen M."/>
        </authorList>
    </citation>
    <scope>NUCLEOTIDE SEQUENCE [LARGE SCALE GENOMIC DNA]</scope>
    <source>
        <strain evidence="6">AalE_18-Q3-R2-46_BAT3C.188</strain>
    </source>
</reference>
<dbReference type="GO" id="GO:0046872">
    <property type="term" value="F:metal ion binding"/>
    <property type="evidence" value="ECO:0007669"/>
    <property type="project" value="UniProtKB-KW"/>
</dbReference>
<dbReference type="EMBL" id="JADIXZ010000004">
    <property type="protein sequence ID" value="MBK6301189.1"/>
    <property type="molecule type" value="Genomic_DNA"/>
</dbReference>
<dbReference type="InterPro" id="IPR014395">
    <property type="entry name" value="Pen/GL7ACA/AHL_acylase"/>
</dbReference>
<dbReference type="GO" id="GO:0017000">
    <property type="term" value="P:antibiotic biosynthetic process"/>
    <property type="evidence" value="ECO:0007669"/>
    <property type="project" value="InterPro"/>
</dbReference>
<sequence length="880" mass="92649">MTRAKVVRRTLLWVGALVVVALVAAGGFGASAVRRAWPQTSGTIALEGLGGTVSVARDERGIPTITADNATDLFRAQGFVAASDRFFEMDLRRHIGSGRLAELVGSAGLAADQAVRTMGWRKVAEAELPTLAPNTRLYLGAYADGVNDYLTKAGEPANLAVEYPLLATQLPEYRVEPWSAVDSLVWLKAMAYDIKGNFADELTRGRLTGTLGAGLVGSLYPAYPTTEHPPILSSDDWSPTTSSLQTILPSALTLPAAQPATKPVTPAALAPELAAALTDPIAADAMAQASALLAPLVPLLGRGDGVGSNSWVVGPKLTKSGKPLLANDPHLGVSIPSIWSQVGLRCRTVSTDCPFNVSGFALAGVPGVIIGHNGSIAWGFTNLGPDVTDFFLERVTDTAYQLDGRQVALQVTTETIKVRGGADVPLTVRATGHGPIVSDVMPGVAEVGKSPLPGATSALETYAVSLAWTGLVPSTSADAIFALDAAGDFEEFRAAAKLFAVPSQNLVYADTSGNIGYQAPGLIPLRRSATAGLPAGFLPSPGWVSQGDWRGWVPFEDLPWALNPAEGFIVAANQQVTAATSPFLTTEWDAGWRSQRIRERILAAGAGTLTAADLASIQGDSTDGFAEKLVPALLAVDLADDPFTSSAQDLLRSWDLTTPADGSPSSAAAAYFYAVWTKLLQAAFDDQLPVDLRADGGARWRLVISTLLADPTNPWWDDKRTPSIVESRDEILRQSLVQARLALTKSLGSDVQGWSWGRVHTLTLRHRVLGADTVAAPIRALVNRGPFALPGGSAVVNATGWNASVGFAVNWAPSMRMVVDLGDLDASTWVNQSGQSGHPASPHYADQLGAWADGTTFPWPFSDTALSTARREELLLTPAG</sequence>
<dbReference type="Gene3D" id="3.60.20.10">
    <property type="entry name" value="Glutamine Phosphoribosylpyrophosphate, subunit 1, domain 1"/>
    <property type="match status" value="1"/>
</dbReference>
<accession>A0A935CDS3</accession>
<evidence type="ECO:0000256" key="2">
    <source>
        <dbReference type="ARBA" id="ARBA00022801"/>
    </source>
</evidence>
<dbReference type="PROSITE" id="PS51318">
    <property type="entry name" value="TAT"/>
    <property type="match status" value="1"/>
</dbReference>
<keyword evidence="3" id="KW-0865">Zymogen</keyword>
<dbReference type="InterPro" id="IPR023343">
    <property type="entry name" value="Penicillin_amidase_dom1"/>
</dbReference>
<feature type="binding site" evidence="5">
    <location>
        <position position="386"/>
    </location>
    <ligand>
        <name>Ca(2+)</name>
        <dbReference type="ChEBI" id="CHEBI:29108"/>
    </ligand>
</feature>
<protein>
    <submittedName>
        <fullName evidence="6">Penicillin acylase family protein</fullName>
    </submittedName>
</protein>
<dbReference type="Gene3D" id="2.30.120.10">
    <property type="match status" value="1"/>
</dbReference>
<dbReference type="InterPro" id="IPR006311">
    <property type="entry name" value="TAT_signal"/>
</dbReference>
<dbReference type="InterPro" id="IPR043147">
    <property type="entry name" value="Penicillin_amidase_A-knob"/>
</dbReference>
<dbReference type="GO" id="GO:0016811">
    <property type="term" value="F:hydrolase activity, acting on carbon-nitrogen (but not peptide) bonds, in linear amides"/>
    <property type="evidence" value="ECO:0007669"/>
    <property type="project" value="InterPro"/>
</dbReference>
<feature type="binding site" evidence="5">
    <location>
        <position position="389"/>
    </location>
    <ligand>
        <name>Ca(2+)</name>
        <dbReference type="ChEBI" id="CHEBI:29108"/>
    </ligand>
</feature>
<evidence type="ECO:0000313" key="7">
    <source>
        <dbReference type="Proteomes" id="UP000718281"/>
    </source>
</evidence>
<dbReference type="AlphaFoldDB" id="A0A935CDS3"/>
<evidence type="ECO:0000313" key="6">
    <source>
        <dbReference type="EMBL" id="MBK6301189.1"/>
    </source>
</evidence>
<name>A0A935CDS3_9MICO</name>
<evidence type="ECO:0000256" key="3">
    <source>
        <dbReference type="ARBA" id="ARBA00023145"/>
    </source>
</evidence>
<evidence type="ECO:0000256" key="1">
    <source>
        <dbReference type="ARBA" id="ARBA00006586"/>
    </source>
</evidence>
<keyword evidence="5" id="KW-0106">Calcium</keyword>
<dbReference type="CDD" id="cd03747">
    <property type="entry name" value="Ntn_PGA_like"/>
    <property type="match status" value="1"/>
</dbReference>
<dbReference type="SUPFAM" id="SSF56235">
    <property type="entry name" value="N-terminal nucleophile aminohydrolases (Ntn hydrolases)"/>
    <property type="match status" value="1"/>
</dbReference>
<dbReference type="Pfam" id="PF01804">
    <property type="entry name" value="Penicil_amidase"/>
    <property type="match status" value="1"/>
</dbReference>
<proteinExistence type="inferred from homology"/>
<dbReference type="InterPro" id="IPR043146">
    <property type="entry name" value="Penicillin_amidase_N_B-knob"/>
</dbReference>
<gene>
    <name evidence="6" type="ORF">IPF40_09105</name>
</gene>
<dbReference type="Gene3D" id="1.10.439.10">
    <property type="entry name" value="Penicillin Amidohydrolase, domain 1"/>
    <property type="match status" value="1"/>
</dbReference>
<comment type="cofactor">
    <cofactor evidence="5">
        <name>Ca(2+)</name>
        <dbReference type="ChEBI" id="CHEBI:29108"/>
    </cofactor>
    <text evidence="5">Binds 1 Ca(2+) ion per dimer.</text>
</comment>
<feature type="active site" description="Nucleophile" evidence="4">
    <location>
        <position position="308"/>
    </location>
</feature>
<dbReference type="InterPro" id="IPR029055">
    <property type="entry name" value="Ntn_hydrolases_N"/>
</dbReference>
<dbReference type="Proteomes" id="UP000718281">
    <property type="component" value="Unassembled WGS sequence"/>
</dbReference>
<comment type="caution">
    <text evidence="6">The sequence shown here is derived from an EMBL/GenBank/DDBJ whole genome shotgun (WGS) entry which is preliminary data.</text>
</comment>
<dbReference type="InterPro" id="IPR002692">
    <property type="entry name" value="S45"/>
</dbReference>
<evidence type="ECO:0000256" key="5">
    <source>
        <dbReference type="PIRSR" id="PIRSR001227-2"/>
    </source>
</evidence>
<dbReference type="Gene3D" id="1.10.1400.10">
    <property type="match status" value="1"/>
</dbReference>
<comment type="similarity">
    <text evidence="1">Belongs to the peptidase S45 family.</text>
</comment>
<keyword evidence="2" id="KW-0378">Hydrolase</keyword>
<dbReference type="PANTHER" id="PTHR34218:SF4">
    <property type="entry name" value="ACYL-HOMOSERINE LACTONE ACYLASE QUIP"/>
    <property type="match status" value="1"/>
</dbReference>
<evidence type="ECO:0000256" key="4">
    <source>
        <dbReference type="PIRSR" id="PIRSR001227-1"/>
    </source>
</evidence>
<organism evidence="6 7">
    <name type="scientific">Candidatus Phosphoribacter hodrii</name>
    <dbReference type="NCBI Taxonomy" id="2953743"/>
    <lineage>
        <taxon>Bacteria</taxon>
        <taxon>Bacillati</taxon>
        <taxon>Actinomycetota</taxon>
        <taxon>Actinomycetes</taxon>
        <taxon>Micrococcales</taxon>
        <taxon>Dermatophilaceae</taxon>
        <taxon>Candidatus Phosphoribacter</taxon>
    </lineage>
</organism>